<reference evidence="1 2" key="1">
    <citation type="submission" date="2015-06" db="EMBL/GenBank/DDBJ databases">
        <title>Draft genome sequence of an Antarctic Pseudomonas sp. strain KG01 with full potential for biotechnological applications.</title>
        <authorList>
            <person name="Pavlov M.S."/>
            <person name="Lira F."/>
            <person name="Martinez J.L."/>
            <person name="Marshall S.H."/>
        </authorList>
    </citation>
    <scope>NUCLEOTIDE SEQUENCE [LARGE SCALE GENOMIC DNA]</scope>
    <source>
        <strain evidence="1 2">KG01</strain>
    </source>
</reference>
<evidence type="ECO:0000313" key="2">
    <source>
        <dbReference type="Proteomes" id="UP000037551"/>
    </source>
</evidence>
<name>A0A0J8G3K5_9PSED</name>
<dbReference type="Proteomes" id="UP000037551">
    <property type="component" value="Unassembled WGS sequence"/>
</dbReference>
<organism evidence="1 2">
    <name type="scientific">Pseudomonas fildesensis</name>
    <dbReference type="NCBI Taxonomy" id="1674920"/>
    <lineage>
        <taxon>Bacteria</taxon>
        <taxon>Pseudomonadati</taxon>
        <taxon>Pseudomonadota</taxon>
        <taxon>Gammaproteobacteria</taxon>
        <taxon>Pseudomonadales</taxon>
        <taxon>Pseudomonadaceae</taxon>
        <taxon>Pseudomonas</taxon>
    </lineage>
</organism>
<keyword evidence="2" id="KW-1185">Reference proteome</keyword>
<sequence length="164" mass="18542">MTLLTDILISELLTMDKVVKNPGAKPTLFKKSLRRNYTVQSPDGTHSFELYTRQNQIDPDAFSCGLTFYPRPGDKGIALTRYNGSYHIHRNPLEGDEEIRNLCHIHLATERYMELGKVDKYAETTTRYTDLSGALTCLLADCNITGLELDSNTDDHSPQIALFE</sequence>
<dbReference type="PATRIC" id="fig|1674920.3.peg.5251"/>
<dbReference type="OrthoDB" id="1492420at2"/>
<dbReference type="EMBL" id="LFMW01000007">
    <property type="protein sequence ID" value="KMT55298.1"/>
    <property type="molecule type" value="Genomic_DNA"/>
</dbReference>
<evidence type="ECO:0000313" key="1">
    <source>
        <dbReference type="EMBL" id="KMT55298.1"/>
    </source>
</evidence>
<accession>A0A0J8G3K5</accession>
<dbReference type="AlphaFoldDB" id="A0A0J8G3K5"/>
<gene>
    <name evidence="1" type="ORF">ACR52_12090</name>
</gene>
<protein>
    <submittedName>
        <fullName evidence="1">Uncharacterized protein</fullName>
    </submittedName>
</protein>
<proteinExistence type="predicted"/>
<comment type="caution">
    <text evidence="1">The sequence shown here is derived from an EMBL/GenBank/DDBJ whole genome shotgun (WGS) entry which is preliminary data.</text>
</comment>
<dbReference type="STRING" id="1674920.ACR52_12090"/>